<protein>
    <submittedName>
        <fullName evidence="1">Putative lipoprotein</fullName>
    </submittedName>
</protein>
<name>A0A1W1C137_9ZZZZ</name>
<dbReference type="EMBL" id="FPHE01000092">
    <property type="protein sequence ID" value="SFV59476.1"/>
    <property type="molecule type" value="Genomic_DNA"/>
</dbReference>
<dbReference type="AlphaFoldDB" id="A0A1W1C137"/>
<gene>
    <name evidence="1" type="ORF">MNB_SV-12-1296</name>
</gene>
<organism evidence="1">
    <name type="scientific">hydrothermal vent metagenome</name>
    <dbReference type="NCBI Taxonomy" id="652676"/>
    <lineage>
        <taxon>unclassified sequences</taxon>
        <taxon>metagenomes</taxon>
        <taxon>ecological metagenomes</taxon>
    </lineage>
</organism>
<keyword evidence="1" id="KW-0449">Lipoprotein</keyword>
<accession>A0A1W1C137</accession>
<reference evidence="1" key="1">
    <citation type="submission" date="2016-10" db="EMBL/GenBank/DDBJ databases">
        <authorList>
            <person name="de Groot N.N."/>
        </authorList>
    </citation>
    <scope>NUCLEOTIDE SEQUENCE</scope>
</reference>
<proteinExistence type="predicted"/>
<evidence type="ECO:0000313" key="1">
    <source>
        <dbReference type="EMBL" id="SFV59476.1"/>
    </source>
</evidence>
<dbReference type="PROSITE" id="PS51257">
    <property type="entry name" value="PROKAR_LIPOPROTEIN"/>
    <property type="match status" value="1"/>
</dbReference>
<sequence length="162" mass="18726">MLKNLFIVFCTLLFLAGCSIKHQINFSAPYLIVIKTKDIAMADSGFVKKADGYKSIEIFTLGKLTLHVEIGNDACINGYCTDRIDFNRRFFGYQYYANLLDDILDRSYIYAGVGKIETQDGFLQKIKTKNYDIIYRVTDKTTYFKDRKNHILIKLTRLQGET</sequence>